<sequence>MESTSSSRNEGKNIEQQSRKQQKTNAIDYLNYIPEAIVFHILSLLPLEELIIMSLISKEWKGIAMRYLLMVPSTLNLNELEMPGTILRRNPQCAICGKSISSCNSSQRQNHLMYAARKKFIEFVDRSFQLHSNCIIKNLQLSCRYKANDKYGYTRKIDSWVNLAFTNDIKMLSLDFSRGKLSEPSELGQPYKLPHGCFAPKILETLILNFCKFRPSSFQFFASLQRISLVQVEVFDCTLAELASKCPVLEDVSLENCVFPDEFMMSGENIMIKTLSVINCETHEWPMYDIDLSTPCLQMFTLIGNYLLTSRIRNATEIRDVVIGIKEIHANHIQGDALGSLLIGLSHARSVTVNPWCIQMLLNFASTSYKLTLQQEFQEDVPEIFDFEEQIYWDTQNSTFSCLENSLRKVTIDRFSGSINEMKMIQFLLKKARVLQEMEVIAISTNSIPEDTSQQQEKYLWFQHHTSQTLWNYPRASAKATIAIC</sequence>
<name>A0ACC1YR41_MELAZ</name>
<dbReference type="EMBL" id="CM051395">
    <property type="protein sequence ID" value="KAJ4726185.1"/>
    <property type="molecule type" value="Genomic_DNA"/>
</dbReference>
<gene>
    <name evidence="1" type="ORF">OWV82_004938</name>
</gene>
<evidence type="ECO:0000313" key="1">
    <source>
        <dbReference type="EMBL" id="KAJ4726185.1"/>
    </source>
</evidence>
<keyword evidence="2" id="KW-1185">Reference proteome</keyword>
<accession>A0ACC1YR41</accession>
<comment type="caution">
    <text evidence="1">The sequence shown here is derived from an EMBL/GenBank/DDBJ whole genome shotgun (WGS) entry which is preliminary data.</text>
</comment>
<dbReference type="Proteomes" id="UP001164539">
    <property type="component" value="Chromosome 2"/>
</dbReference>
<protein>
    <submittedName>
        <fullName evidence="1">F-box domain containing protein</fullName>
    </submittedName>
</protein>
<evidence type="ECO:0000313" key="2">
    <source>
        <dbReference type="Proteomes" id="UP001164539"/>
    </source>
</evidence>
<organism evidence="1 2">
    <name type="scientific">Melia azedarach</name>
    <name type="common">Chinaberry tree</name>
    <dbReference type="NCBI Taxonomy" id="155640"/>
    <lineage>
        <taxon>Eukaryota</taxon>
        <taxon>Viridiplantae</taxon>
        <taxon>Streptophyta</taxon>
        <taxon>Embryophyta</taxon>
        <taxon>Tracheophyta</taxon>
        <taxon>Spermatophyta</taxon>
        <taxon>Magnoliopsida</taxon>
        <taxon>eudicotyledons</taxon>
        <taxon>Gunneridae</taxon>
        <taxon>Pentapetalae</taxon>
        <taxon>rosids</taxon>
        <taxon>malvids</taxon>
        <taxon>Sapindales</taxon>
        <taxon>Meliaceae</taxon>
        <taxon>Melia</taxon>
    </lineage>
</organism>
<proteinExistence type="predicted"/>
<reference evidence="1 2" key="1">
    <citation type="journal article" date="2023" name="Science">
        <title>Complex scaffold remodeling in plant triterpene biosynthesis.</title>
        <authorList>
            <person name="De La Pena R."/>
            <person name="Hodgson H."/>
            <person name="Liu J.C."/>
            <person name="Stephenson M.J."/>
            <person name="Martin A.C."/>
            <person name="Owen C."/>
            <person name="Harkess A."/>
            <person name="Leebens-Mack J."/>
            <person name="Jimenez L.E."/>
            <person name="Osbourn A."/>
            <person name="Sattely E.S."/>
        </authorList>
    </citation>
    <scope>NUCLEOTIDE SEQUENCE [LARGE SCALE GENOMIC DNA]</scope>
    <source>
        <strain evidence="2">cv. JPN11</strain>
        <tissue evidence="1">Leaf</tissue>
    </source>
</reference>